<evidence type="ECO:0000256" key="9">
    <source>
        <dbReference type="ARBA" id="ARBA00023136"/>
    </source>
</evidence>
<sequence>MSRATARTNIKILALPPNAEADEEQTKKKKKKTTNKKVNGQGNQNNNEQKGSSEKKKRLLDLSGIFTVFFCGIVMSHYTWHNVTKSSRVTTKHAFATLSFIAEMFLFMYVGMDAFDIEKREFASNRCSSVMEPSLFEMLFSWPRRKPSASYFIDEIDAIGTKRFSSIFWRKKRMLVGQDYQAL</sequence>
<keyword evidence="5" id="KW-0630">Potassium</keyword>
<evidence type="ECO:0000256" key="8">
    <source>
        <dbReference type="ARBA" id="ARBA00023065"/>
    </source>
</evidence>
<evidence type="ECO:0000256" key="3">
    <source>
        <dbReference type="ARBA" id="ARBA00022538"/>
    </source>
</evidence>
<evidence type="ECO:0000256" key="10">
    <source>
        <dbReference type="ARBA" id="ARBA00023201"/>
    </source>
</evidence>
<evidence type="ECO:0000256" key="13">
    <source>
        <dbReference type="SAM" id="MobiDB-lite"/>
    </source>
</evidence>
<dbReference type="GO" id="GO:0006813">
    <property type="term" value="P:potassium ion transport"/>
    <property type="evidence" value="ECO:0007669"/>
    <property type="project" value="UniProtKB-KW"/>
</dbReference>
<evidence type="ECO:0000256" key="1">
    <source>
        <dbReference type="ARBA" id="ARBA00004141"/>
    </source>
</evidence>
<name>A0A368RQL1_SETIT</name>
<accession>A0A368RQL1</accession>
<reference evidence="16" key="1">
    <citation type="journal article" date="2012" name="Nat. Biotechnol.">
        <title>Reference genome sequence of the model plant Setaria.</title>
        <authorList>
            <person name="Bennetzen J.L."/>
            <person name="Schmutz J."/>
            <person name="Wang H."/>
            <person name="Percifield R."/>
            <person name="Hawkins J."/>
            <person name="Pontaroli A.C."/>
            <person name="Estep M."/>
            <person name="Feng L."/>
            <person name="Vaughn J.N."/>
            <person name="Grimwood J."/>
            <person name="Jenkins J."/>
            <person name="Barry K."/>
            <person name="Lindquist E."/>
            <person name="Hellsten U."/>
            <person name="Deshpande S."/>
            <person name="Wang X."/>
            <person name="Wu X."/>
            <person name="Mitros T."/>
            <person name="Triplett J."/>
            <person name="Yang X."/>
            <person name="Ye C.Y."/>
            <person name="Mauro-Herrera M."/>
            <person name="Wang L."/>
            <person name="Li P."/>
            <person name="Sharma M."/>
            <person name="Sharma R."/>
            <person name="Ronald P.C."/>
            <person name="Panaud O."/>
            <person name="Kellogg E.A."/>
            <person name="Brutnell T.P."/>
            <person name="Doust A.N."/>
            <person name="Tuskan G.A."/>
            <person name="Rokhsar D."/>
            <person name="Devos K.M."/>
        </authorList>
    </citation>
    <scope>NUCLEOTIDE SEQUENCE [LARGE SCALE GENOMIC DNA]</scope>
    <source>
        <strain evidence="16">Yugu1</strain>
    </source>
</reference>
<dbReference type="InterPro" id="IPR006153">
    <property type="entry name" value="Cation/H_exchanger_TM"/>
</dbReference>
<feature type="compositionally biased region" description="Low complexity" evidence="13">
    <location>
        <begin position="36"/>
        <end position="50"/>
    </location>
</feature>
<evidence type="ECO:0000256" key="12">
    <source>
        <dbReference type="ARBA" id="ARBA00047912"/>
    </source>
</evidence>
<feature type="transmembrane region" description="Helical" evidence="14">
    <location>
        <begin position="59"/>
        <end position="80"/>
    </location>
</feature>
<dbReference type="GO" id="GO:0015385">
    <property type="term" value="F:sodium:proton antiporter activity"/>
    <property type="evidence" value="ECO:0007669"/>
    <property type="project" value="InterPro"/>
</dbReference>
<feature type="transmembrane region" description="Helical" evidence="14">
    <location>
        <begin position="92"/>
        <end position="110"/>
    </location>
</feature>
<keyword evidence="8" id="KW-0406">Ion transport</keyword>
<keyword evidence="9 14" id="KW-0472">Membrane</keyword>
<dbReference type="Pfam" id="PF00999">
    <property type="entry name" value="Na_H_Exchanger"/>
    <property type="match status" value="1"/>
</dbReference>
<keyword evidence="3" id="KW-0633">Potassium transport</keyword>
<comment type="catalytic activity">
    <reaction evidence="11">
        <text>Na(+)(in) + H(+)(out) = Na(+)(out) + H(+)(in)</text>
        <dbReference type="Rhea" id="RHEA:29419"/>
        <dbReference type="ChEBI" id="CHEBI:15378"/>
        <dbReference type="ChEBI" id="CHEBI:29101"/>
    </reaction>
</comment>
<evidence type="ECO:0000256" key="2">
    <source>
        <dbReference type="ARBA" id="ARBA00022448"/>
    </source>
</evidence>
<evidence type="ECO:0000256" key="6">
    <source>
        <dbReference type="ARBA" id="ARBA00022989"/>
    </source>
</evidence>
<keyword evidence="4 14" id="KW-0812">Transmembrane</keyword>
<proteinExistence type="predicted"/>
<comment type="subcellular location">
    <subcellularLocation>
        <location evidence="1">Membrane</location>
        <topology evidence="1">Multi-pass membrane protein</topology>
    </subcellularLocation>
</comment>
<keyword evidence="2" id="KW-0813">Transport</keyword>
<evidence type="ECO:0000256" key="14">
    <source>
        <dbReference type="SAM" id="Phobius"/>
    </source>
</evidence>
<evidence type="ECO:0000313" key="16">
    <source>
        <dbReference type="EMBL" id="RCV32479.1"/>
    </source>
</evidence>
<evidence type="ECO:0000259" key="15">
    <source>
        <dbReference type="Pfam" id="PF00999"/>
    </source>
</evidence>
<evidence type="ECO:0000256" key="4">
    <source>
        <dbReference type="ARBA" id="ARBA00022692"/>
    </source>
</evidence>
<feature type="region of interest" description="Disordered" evidence="13">
    <location>
        <begin position="1"/>
        <end position="55"/>
    </location>
</feature>
<dbReference type="InterPro" id="IPR018422">
    <property type="entry name" value="Cation/H_exchanger_CPA1"/>
</dbReference>
<dbReference type="EMBL" id="CM003534">
    <property type="protein sequence ID" value="RCV32479.1"/>
    <property type="molecule type" value="Genomic_DNA"/>
</dbReference>
<evidence type="ECO:0000256" key="5">
    <source>
        <dbReference type="ARBA" id="ARBA00022958"/>
    </source>
</evidence>
<dbReference type="PANTHER" id="PTHR10110">
    <property type="entry name" value="SODIUM/HYDROGEN EXCHANGER"/>
    <property type="match status" value="1"/>
</dbReference>
<keyword evidence="7" id="KW-0915">Sodium</keyword>
<feature type="domain" description="Cation/H+ exchanger transmembrane" evidence="15">
    <location>
        <begin position="59"/>
        <end position="115"/>
    </location>
</feature>
<reference evidence="16" key="2">
    <citation type="submission" date="2015-07" db="EMBL/GenBank/DDBJ databases">
        <authorList>
            <person name="Noorani M."/>
        </authorList>
    </citation>
    <scope>NUCLEOTIDE SEQUENCE</scope>
    <source>
        <strain evidence="16">Yugu1</strain>
    </source>
</reference>
<evidence type="ECO:0000256" key="11">
    <source>
        <dbReference type="ARBA" id="ARBA00047524"/>
    </source>
</evidence>
<comment type="catalytic activity">
    <reaction evidence="12">
        <text>K(+)(in) + H(+)(out) = K(+)(out) + H(+)(in)</text>
        <dbReference type="Rhea" id="RHEA:29467"/>
        <dbReference type="ChEBI" id="CHEBI:15378"/>
        <dbReference type="ChEBI" id="CHEBI:29103"/>
    </reaction>
</comment>
<dbReference type="AlphaFoldDB" id="A0A368RQL1"/>
<dbReference type="OrthoDB" id="1730084at2759"/>
<gene>
    <name evidence="16" type="ORF">SETIT_7G006000v2</name>
</gene>
<organism evidence="16">
    <name type="scientific">Setaria italica</name>
    <name type="common">Foxtail millet</name>
    <name type="synonym">Panicum italicum</name>
    <dbReference type="NCBI Taxonomy" id="4555"/>
    <lineage>
        <taxon>Eukaryota</taxon>
        <taxon>Viridiplantae</taxon>
        <taxon>Streptophyta</taxon>
        <taxon>Embryophyta</taxon>
        <taxon>Tracheophyta</taxon>
        <taxon>Spermatophyta</taxon>
        <taxon>Magnoliopsida</taxon>
        <taxon>Liliopsida</taxon>
        <taxon>Poales</taxon>
        <taxon>Poaceae</taxon>
        <taxon>PACMAD clade</taxon>
        <taxon>Panicoideae</taxon>
        <taxon>Panicodae</taxon>
        <taxon>Paniceae</taxon>
        <taxon>Cenchrinae</taxon>
        <taxon>Setaria</taxon>
    </lineage>
</organism>
<protein>
    <recommendedName>
        <fullName evidence="15">Cation/H+ exchanger transmembrane domain-containing protein</fullName>
    </recommendedName>
</protein>
<evidence type="ECO:0000256" key="7">
    <source>
        <dbReference type="ARBA" id="ARBA00023053"/>
    </source>
</evidence>
<keyword evidence="10" id="KW-0739">Sodium transport</keyword>
<dbReference type="GO" id="GO:0016020">
    <property type="term" value="C:membrane"/>
    <property type="evidence" value="ECO:0007669"/>
    <property type="project" value="UniProtKB-SubCell"/>
</dbReference>
<keyword evidence="6 14" id="KW-1133">Transmembrane helix</keyword>
<dbReference type="PANTHER" id="PTHR10110:SF117">
    <property type="entry name" value="SODIUM_HYDROGEN EXCHANGER 2"/>
    <property type="match status" value="1"/>
</dbReference>